<dbReference type="EMBL" id="CP049866">
    <property type="protein sequence ID" value="QIK77077.1"/>
    <property type="molecule type" value="Genomic_DNA"/>
</dbReference>
<evidence type="ECO:0000256" key="7">
    <source>
        <dbReference type="ARBA" id="ARBA00022679"/>
    </source>
</evidence>
<reference evidence="16 17" key="1">
    <citation type="submission" date="2020-03" db="EMBL/GenBank/DDBJ databases">
        <title>Nocardioides sp. nov., isolated from fish.</title>
        <authorList>
            <person name="Hyun D.-W."/>
            <person name="Bae J.-W."/>
        </authorList>
    </citation>
    <scope>NUCLEOTIDE SEQUENCE [LARGE SCALE GENOMIC DNA]</scope>
    <source>
        <strain evidence="16 17">HDW12A</strain>
    </source>
</reference>
<evidence type="ECO:0000256" key="3">
    <source>
        <dbReference type="ARBA" id="ARBA00009655"/>
    </source>
</evidence>
<evidence type="ECO:0000313" key="16">
    <source>
        <dbReference type="EMBL" id="QIK77077.1"/>
    </source>
</evidence>
<evidence type="ECO:0000256" key="6">
    <source>
        <dbReference type="ARBA" id="ARBA00022475"/>
    </source>
</evidence>
<keyword evidence="7 16" id="KW-0808">Transferase</keyword>
<dbReference type="Pfam" id="PF12249">
    <property type="entry name" value="AftA_C"/>
    <property type="match status" value="1"/>
</dbReference>
<evidence type="ECO:0000256" key="12">
    <source>
        <dbReference type="ARBA" id="ARBA00034030"/>
    </source>
</evidence>
<dbReference type="InterPro" id="IPR020963">
    <property type="entry name" value="ArabinofuranosylTrfase_AftA_N"/>
</dbReference>
<dbReference type="Pfam" id="PF12250">
    <property type="entry name" value="AftA_N"/>
    <property type="match status" value="1"/>
</dbReference>
<evidence type="ECO:0000313" key="17">
    <source>
        <dbReference type="Proteomes" id="UP000502035"/>
    </source>
</evidence>
<dbReference type="GO" id="GO:0016757">
    <property type="term" value="F:glycosyltransferase activity"/>
    <property type="evidence" value="ECO:0007669"/>
    <property type="project" value="InterPro"/>
</dbReference>
<dbReference type="EC" id="2.4.2.46" evidence="4"/>
<keyword evidence="8 13" id="KW-0812">Transmembrane</keyword>
<dbReference type="GO" id="GO:0045227">
    <property type="term" value="P:capsule polysaccharide biosynthetic process"/>
    <property type="evidence" value="ECO:0007669"/>
    <property type="project" value="UniProtKB-UniPathway"/>
</dbReference>
<dbReference type="GO" id="GO:0005886">
    <property type="term" value="C:plasma membrane"/>
    <property type="evidence" value="ECO:0007669"/>
    <property type="project" value="UniProtKB-SubCell"/>
</dbReference>
<feature type="domain" description="Arabinofuranosyltransferase AftA N-terminal" evidence="15">
    <location>
        <begin position="21"/>
        <end position="375"/>
    </location>
</feature>
<feature type="transmembrane region" description="Helical" evidence="13">
    <location>
        <begin position="43"/>
        <end position="64"/>
    </location>
</feature>
<comment type="similarity">
    <text evidence="3">Belongs to the glycosyltransferase 85 family.</text>
</comment>
<evidence type="ECO:0000256" key="5">
    <source>
        <dbReference type="ARBA" id="ARBA00020482"/>
    </source>
</evidence>
<evidence type="ECO:0000256" key="4">
    <source>
        <dbReference type="ARBA" id="ARBA00012037"/>
    </source>
</evidence>
<comment type="pathway">
    <text evidence="2">Cell wall biogenesis; cell wall polysaccharide biosynthesis.</text>
</comment>
<dbReference type="UniPathway" id="UPA00963"/>
<feature type="transmembrane region" description="Helical" evidence="13">
    <location>
        <begin position="155"/>
        <end position="186"/>
    </location>
</feature>
<accession>A0A6G7YK14</accession>
<feature type="transmembrane region" description="Helical" evidence="13">
    <location>
        <begin position="206"/>
        <end position="234"/>
    </location>
</feature>
<dbReference type="GO" id="GO:0044038">
    <property type="term" value="P:cell wall macromolecule biosynthetic process"/>
    <property type="evidence" value="ECO:0007669"/>
    <property type="project" value="InterPro"/>
</dbReference>
<evidence type="ECO:0000259" key="15">
    <source>
        <dbReference type="Pfam" id="PF12250"/>
    </source>
</evidence>
<comment type="subcellular location">
    <subcellularLocation>
        <location evidence="1">Cell membrane</location>
        <topology evidence="1">Multi-pass membrane protein</topology>
    </subcellularLocation>
</comment>
<evidence type="ECO:0000256" key="1">
    <source>
        <dbReference type="ARBA" id="ARBA00004651"/>
    </source>
</evidence>
<feature type="transmembrane region" description="Helical" evidence="13">
    <location>
        <begin position="290"/>
        <end position="312"/>
    </location>
</feature>
<evidence type="ECO:0000256" key="2">
    <source>
        <dbReference type="ARBA" id="ARBA00004776"/>
    </source>
</evidence>
<evidence type="ECO:0000256" key="10">
    <source>
        <dbReference type="ARBA" id="ARBA00023136"/>
    </source>
</evidence>
<proteinExistence type="inferred from homology"/>
<evidence type="ECO:0000256" key="8">
    <source>
        <dbReference type="ARBA" id="ARBA00022692"/>
    </source>
</evidence>
<evidence type="ECO:0000259" key="14">
    <source>
        <dbReference type="Pfam" id="PF12249"/>
    </source>
</evidence>
<keyword evidence="9 13" id="KW-1133">Transmembrane helix</keyword>
<protein>
    <recommendedName>
        <fullName evidence="5">Galactan 5-O-arabinofuranosyltransferase</fullName>
        <ecNumber evidence="4">2.4.2.46</ecNumber>
    </recommendedName>
    <alternativeName>
        <fullName evidence="11">Arabinofuranosyltransferase AftA</fullName>
    </alternativeName>
</protein>
<dbReference type="KEGG" id="npi:G7071_18190"/>
<feature type="transmembrane region" description="Helical" evidence="13">
    <location>
        <begin position="390"/>
        <end position="407"/>
    </location>
</feature>
<evidence type="ECO:0000256" key="9">
    <source>
        <dbReference type="ARBA" id="ARBA00022989"/>
    </source>
</evidence>
<comment type="catalytic activity">
    <reaction evidence="12">
        <text>Adds an alpha-D-arabinofuranosyl group from trans,octacis-decaprenylphospho-beta-D-arabinofuranose at the 5-O-position of the eighth, tenth and twelfth galactofuranose unit of the galactofuranan chain of [beta-D-galactofuranosyl-(1-&gt;5)-beta-D-galactofuranosyl-(1-&gt;6)]14-beta-D-galactofuranosyl-(1-&gt;5)-beta-D-galactofuranosyl-(1-&gt;4)-alpha-L-rhamnopyranosyl-(1-&gt;3)-N-acetyl-alpha-D-glucosaminyl-diphospho-trans,octacis-decaprenol.</text>
        <dbReference type="EC" id="2.4.2.46"/>
    </reaction>
</comment>
<evidence type="ECO:0000256" key="11">
    <source>
        <dbReference type="ARBA" id="ARBA00033184"/>
    </source>
</evidence>
<feature type="domain" description="Arabinofuranosyltransferase AftA C-terminal" evidence="14">
    <location>
        <begin position="454"/>
        <end position="548"/>
    </location>
</feature>
<feature type="transmembrane region" description="Helical" evidence="13">
    <location>
        <begin position="246"/>
        <end position="270"/>
    </location>
</feature>
<gene>
    <name evidence="16" type="ORF">G7071_18190</name>
</gene>
<organism evidence="16 17">
    <name type="scientific">Nocardioides piscis</name>
    <dbReference type="NCBI Taxonomy" id="2714938"/>
    <lineage>
        <taxon>Bacteria</taxon>
        <taxon>Bacillati</taxon>
        <taxon>Actinomycetota</taxon>
        <taxon>Actinomycetes</taxon>
        <taxon>Propionibacteriales</taxon>
        <taxon>Nocardioidaceae</taxon>
        <taxon>Nocardioides</taxon>
    </lineage>
</organism>
<name>A0A6G7YK14_9ACTN</name>
<feature type="transmembrane region" description="Helical" evidence="13">
    <location>
        <begin position="324"/>
        <end position="344"/>
    </location>
</feature>
<evidence type="ECO:0000256" key="13">
    <source>
        <dbReference type="SAM" id="Phobius"/>
    </source>
</evidence>
<dbReference type="RefSeq" id="WP_166320760.1">
    <property type="nucleotide sequence ID" value="NZ_CP049866.1"/>
</dbReference>
<feature type="transmembrane region" description="Helical" evidence="13">
    <location>
        <begin position="359"/>
        <end position="378"/>
    </location>
</feature>
<dbReference type="Proteomes" id="UP000502035">
    <property type="component" value="Chromosome"/>
</dbReference>
<keyword evidence="6" id="KW-1003">Cell membrane</keyword>
<dbReference type="InterPro" id="IPR020959">
    <property type="entry name" value="ArabinofuranosylTrfase_AftA_C"/>
</dbReference>
<sequence length="582" mass="63933">MLLARQLDLDPMTEQGAFLPVAVLAVLVVAGGWATASWRAEEMASAVAAGVSGAWVAFALQVALTGTPFGFAGLQSDNGRTTASATKYSVSMWSSDTFVDDLPSEYPPLFPWLIGRASAVLDYPAWRLVGPAEVLLISFSLVLGYLMWRRLVGGPVALLCSIIVLPVYGVPLKPFAVAVLVVFAPWAVATFTESVRLRLHWLPAGVIGGLLVLTYHGWLTFGAFGLLLVMFAGWRRSEDRRGYLRHVLATILVALVVASPYVVPFGWALLTRDAGQAVSDLFVTPEITDSSFPFLTSGFIGTLQLIGLVGLFLVRATAQWARPLLHLVAGGYIFWLVFGVRFVLTGHTTMFFYVARLNGYLLAAAGILVLSLLLSWALDRGDLREEARGLGLVLTALVLLFGGFTYWQEWRPRPVIGPDEARNYASMAHMEPLPDCTYPKYIGALPEVPCLPVEEIRREVSTVVGKDARPHTLAGDERLFSFLPWRAYMGVDRTSAGTLVRFDDRMAELRRLTTISSQDEFSDATRDTAFGPIDVFVLGKVQDGKRWAMWDAEFNPAQFSSADWHVVDRPDWSVAVAVRRPS</sequence>
<keyword evidence="17" id="KW-1185">Reference proteome</keyword>
<keyword evidence="10 13" id="KW-0472">Membrane</keyword>
<dbReference type="AlphaFoldDB" id="A0A6G7YK14"/>
<feature type="transmembrane region" description="Helical" evidence="13">
    <location>
        <begin position="17"/>
        <end position="36"/>
    </location>
</feature>